<dbReference type="PANTHER" id="PTHR43660:SF1">
    <property type="entry name" value="DIPEPTIDYL CARBOXYPEPTIDASE"/>
    <property type="match status" value="1"/>
</dbReference>
<keyword evidence="2 7" id="KW-0645">Protease</keyword>
<dbReference type="GO" id="GO:0005829">
    <property type="term" value="C:cytosol"/>
    <property type="evidence" value="ECO:0007669"/>
    <property type="project" value="TreeGrafter"/>
</dbReference>
<evidence type="ECO:0000256" key="6">
    <source>
        <dbReference type="ARBA" id="ARBA00023049"/>
    </source>
</evidence>
<keyword evidence="3 7" id="KW-0479">Metal-binding</keyword>
<name>A0A2A9DQ42_9CORY</name>
<gene>
    <name evidence="9" type="ORF">ATK06_1388</name>
</gene>
<dbReference type="Gene3D" id="3.40.390.10">
    <property type="entry name" value="Collagenase (Catalytic Domain)"/>
    <property type="match status" value="1"/>
</dbReference>
<keyword evidence="5 7" id="KW-0862">Zinc</keyword>
<dbReference type="RefSeq" id="WP_048379524.1">
    <property type="nucleotide sequence ID" value="NZ_LDYE01000003.1"/>
</dbReference>
<dbReference type="GO" id="GO:0004222">
    <property type="term" value="F:metalloendopeptidase activity"/>
    <property type="evidence" value="ECO:0007669"/>
    <property type="project" value="InterPro"/>
</dbReference>
<comment type="cofactor">
    <cofactor evidence="7">
        <name>Zn(2+)</name>
        <dbReference type="ChEBI" id="CHEBI:29105"/>
    </cofactor>
    <text evidence="7">Binds 1 zinc ion.</text>
</comment>
<organism evidence="9 10">
    <name type="scientific">Corynebacterium renale</name>
    <dbReference type="NCBI Taxonomy" id="1724"/>
    <lineage>
        <taxon>Bacteria</taxon>
        <taxon>Bacillati</taxon>
        <taxon>Actinomycetota</taxon>
        <taxon>Actinomycetes</taxon>
        <taxon>Mycobacteriales</taxon>
        <taxon>Corynebacteriaceae</taxon>
        <taxon>Corynebacterium</taxon>
    </lineage>
</organism>
<dbReference type="AlphaFoldDB" id="A0A2A9DQ42"/>
<proteinExistence type="inferred from homology"/>
<evidence type="ECO:0000256" key="3">
    <source>
        <dbReference type="ARBA" id="ARBA00022723"/>
    </source>
</evidence>
<keyword evidence="10" id="KW-1185">Reference proteome</keyword>
<dbReference type="EMBL" id="PDJF01000001">
    <property type="protein sequence ID" value="PFG28285.1"/>
    <property type="molecule type" value="Genomic_DNA"/>
</dbReference>
<evidence type="ECO:0000313" key="10">
    <source>
        <dbReference type="Proteomes" id="UP000221653"/>
    </source>
</evidence>
<protein>
    <submittedName>
        <fullName evidence="9">Peptidyl-dipeptidase Dcp</fullName>
    </submittedName>
</protein>
<evidence type="ECO:0000313" key="9">
    <source>
        <dbReference type="EMBL" id="PFG28285.1"/>
    </source>
</evidence>
<keyword evidence="6 7" id="KW-0482">Metalloprotease</keyword>
<evidence type="ECO:0000256" key="5">
    <source>
        <dbReference type="ARBA" id="ARBA00022833"/>
    </source>
</evidence>
<dbReference type="FunFam" id="3.40.390.10:FF:000009">
    <property type="entry name" value="Oligopeptidase A"/>
    <property type="match status" value="1"/>
</dbReference>
<dbReference type="OrthoDB" id="9773538at2"/>
<dbReference type="Pfam" id="PF01432">
    <property type="entry name" value="Peptidase_M3"/>
    <property type="match status" value="1"/>
</dbReference>
<feature type="domain" description="Peptidase M3A/M3B catalytic" evidence="8">
    <location>
        <begin position="239"/>
        <end position="700"/>
    </location>
</feature>
<dbReference type="Gene3D" id="1.10.1370.10">
    <property type="entry name" value="Neurolysin, domain 3"/>
    <property type="match status" value="1"/>
</dbReference>
<evidence type="ECO:0000256" key="1">
    <source>
        <dbReference type="ARBA" id="ARBA00006040"/>
    </source>
</evidence>
<reference evidence="9 10" key="1">
    <citation type="submission" date="2017-10" db="EMBL/GenBank/DDBJ databases">
        <title>Sequencing the genomes of 1000 actinobacteria strains.</title>
        <authorList>
            <person name="Klenk H.-P."/>
        </authorList>
    </citation>
    <scope>NUCLEOTIDE SEQUENCE [LARGE SCALE GENOMIC DNA]</scope>
    <source>
        <strain evidence="9 10">DSM 20688</strain>
    </source>
</reference>
<accession>A0A2A9DQ42</accession>
<sequence length="705" mass="77715">MENVDDTRDLSALLDPSELPYQLPDFARVRTEDFLPAFHQALATYREEIDAIARNPEPATWSNTMEALEGAGQELNRVATIFFNLQGTDSTPELNEIAAQVVPEMSAASDAVYHNPALWDRIKGLQVPDSLGEDYPEAVRLLDQTKRNFVRHGAELNPEEKEELSALNQRLASLSEQFGRKLLADTQELAVLFDTAEELEGLPASRIEAARKAAKDAGKEGYLVALELPSVQSAQTRLTRPESRARLYNAAAQRGEGENAETLLELVQLRARRAQLVSYDTHADYVISEETAGSAAAARSLLEDLTPAAVTNAAGEHKLLAEAATAAGEDFTAADWPYWQAKVRERDLALDQEEVAQYFPLNQVLEDGVFYAAHRLYGITVDKREDLHGYHPEVEVWEVKDADGSGIGLLLTDYFGRPSKRGGAWMSSFVDQSRFLDTKPVVVNVMGMSKPADGTQPLLTIDEVTTVFHEFGHALHGLLSDVRYPTMSGTNVPRDWVEFPSQINENWAFDPAIVAKYARHVDTGEVLPDATLSALRQAQQDGQGFATTEYLEASLIDLAWHSLSPSQVEEILADAQERGADRVVADFEAQILGEAGVDETTQAAIAPRYRSQYFNHIFAGGYSAGYYSYLWAEALDADGFDGFTEHGAAGPSESDEKARAAGQRFRDLVLSRGASRDYQEAFRAFRGRDKEVGPLLRRRGLAGAL</sequence>
<comment type="caution">
    <text evidence="9">The sequence shown here is derived from an EMBL/GenBank/DDBJ whole genome shotgun (WGS) entry which is preliminary data.</text>
</comment>
<dbReference type="SUPFAM" id="SSF55486">
    <property type="entry name" value="Metalloproteases ('zincins'), catalytic domain"/>
    <property type="match status" value="1"/>
</dbReference>
<dbReference type="InterPro" id="IPR024079">
    <property type="entry name" value="MetalloPept_cat_dom_sf"/>
</dbReference>
<comment type="similarity">
    <text evidence="1 7">Belongs to the peptidase M3 family.</text>
</comment>
<evidence type="ECO:0000256" key="2">
    <source>
        <dbReference type="ARBA" id="ARBA00022670"/>
    </source>
</evidence>
<dbReference type="GO" id="GO:0004180">
    <property type="term" value="F:carboxypeptidase activity"/>
    <property type="evidence" value="ECO:0007669"/>
    <property type="project" value="TreeGrafter"/>
</dbReference>
<dbReference type="PANTHER" id="PTHR43660">
    <property type="entry name" value="DIPEPTIDYL CARBOXYPEPTIDASE"/>
    <property type="match status" value="1"/>
</dbReference>
<dbReference type="GO" id="GO:0006508">
    <property type="term" value="P:proteolysis"/>
    <property type="evidence" value="ECO:0007669"/>
    <property type="project" value="UniProtKB-KW"/>
</dbReference>
<dbReference type="InterPro" id="IPR024077">
    <property type="entry name" value="Neurolysin/TOP_dom2"/>
</dbReference>
<evidence type="ECO:0000256" key="7">
    <source>
        <dbReference type="RuleBase" id="RU003435"/>
    </source>
</evidence>
<keyword evidence="4 7" id="KW-0378">Hydrolase</keyword>
<dbReference type="GO" id="GO:0046872">
    <property type="term" value="F:metal ion binding"/>
    <property type="evidence" value="ECO:0007669"/>
    <property type="project" value="UniProtKB-UniRule"/>
</dbReference>
<dbReference type="CDD" id="cd06456">
    <property type="entry name" value="M3A_DCP"/>
    <property type="match status" value="1"/>
</dbReference>
<dbReference type="InterPro" id="IPR034005">
    <property type="entry name" value="M3A_DCP"/>
</dbReference>
<evidence type="ECO:0000259" key="8">
    <source>
        <dbReference type="Pfam" id="PF01432"/>
    </source>
</evidence>
<evidence type="ECO:0000256" key="4">
    <source>
        <dbReference type="ARBA" id="ARBA00022801"/>
    </source>
</evidence>
<dbReference type="Proteomes" id="UP000221653">
    <property type="component" value="Unassembled WGS sequence"/>
</dbReference>
<dbReference type="STRING" id="1724.GCA_001044175_01336"/>
<dbReference type="InterPro" id="IPR045090">
    <property type="entry name" value="Pept_M3A_M3B"/>
</dbReference>
<dbReference type="InterPro" id="IPR001567">
    <property type="entry name" value="Pept_M3A_M3B_dom"/>
</dbReference>